<keyword evidence="4" id="KW-1185">Reference proteome</keyword>
<organism evidence="3 4">
    <name type="scientific">Actinopolymorpha singaporensis</name>
    <dbReference type="NCBI Taxonomy" id="117157"/>
    <lineage>
        <taxon>Bacteria</taxon>
        <taxon>Bacillati</taxon>
        <taxon>Actinomycetota</taxon>
        <taxon>Actinomycetes</taxon>
        <taxon>Propionibacteriales</taxon>
        <taxon>Actinopolymorphaceae</taxon>
        <taxon>Actinopolymorpha</taxon>
    </lineage>
</organism>
<dbReference type="STRING" id="117157.SAMN04489717_3818"/>
<evidence type="ECO:0000256" key="1">
    <source>
        <dbReference type="SAM" id="MobiDB-lite"/>
    </source>
</evidence>
<accession>A0A1H1UZB0</accession>
<name>A0A1H1UZB0_9ACTN</name>
<evidence type="ECO:0000313" key="3">
    <source>
        <dbReference type="EMBL" id="SDS77239.1"/>
    </source>
</evidence>
<dbReference type="Proteomes" id="UP000198983">
    <property type="component" value="Chromosome I"/>
</dbReference>
<evidence type="ECO:0000259" key="2">
    <source>
        <dbReference type="Pfam" id="PF13699"/>
    </source>
</evidence>
<proteinExistence type="predicted"/>
<reference evidence="3 4" key="1">
    <citation type="submission" date="2016-10" db="EMBL/GenBank/DDBJ databases">
        <authorList>
            <person name="de Groot N.N."/>
        </authorList>
    </citation>
    <scope>NUCLEOTIDE SEQUENCE [LARGE SCALE GENOMIC DNA]</scope>
    <source>
        <strain evidence="3 4">DSM 22024</strain>
    </source>
</reference>
<dbReference type="Pfam" id="PF13699">
    <property type="entry name" value="eCIS_core"/>
    <property type="match status" value="1"/>
</dbReference>
<feature type="domain" description="eCIS core" evidence="2">
    <location>
        <begin position="86"/>
        <end position="137"/>
    </location>
</feature>
<dbReference type="InterPro" id="IPR025295">
    <property type="entry name" value="eCIS_core_dom"/>
</dbReference>
<dbReference type="OrthoDB" id="9153660at2"/>
<dbReference type="AlphaFoldDB" id="A0A1H1UZB0"/>
<feature type="compositionally biased region" description="Basic and acidic residues" evidence="1">
    <location>
        <begin position="45"/>
        <end position="56"/>
    </location>
</feature>
<dbReference type="EMBL" id="LT629732">
    <property type="protein sequence ID" value="SDS77239.1"/>
    <property type="molecule type" value="Genomic_DNA"/>
</dbReference>
<evidence type="ECO:0000313" key="4">
    <source>
        <dbReference type="Proteomes" id="UP000198983"/>
    </source>
</evidence>
<gene>
    <name evidence="3" type="ORF">SAMN04489717_3818</name>
</gene>
<feature type="region of interest" description="Disordered" evidence="1">
    <location>
        <begin position="1"/>
        <end position="90"/>
    </location>
</feature>
<dbReference type="Gene3D" id="3.30.450.400">
    <property type="entry name" value="Colicin M, catalytic domain"/>
    <property type="match status" value="1"/>
</dbReference>
<protein>
    <recommendedName>
        <fullName evidence="2">eCIS core domain-containing protein</fullName>
    </recommendedName>
</protein>
<sequence>MEQSREPRPHKRATTQPKAAPSPGTADVAGARGREFSLPVAPRHGPGEKHAEEAEAGRAAAGRGSPTSSRSPLAAEEGSAVPGHPDARVHSGTQDQAFARLLGARAATHGRDIFLGEGESVSDEALMRHELAHVAEGDDTVRLRSATYLERRAWLGFFDHYLPRKFLNNYMDDSGMPIWLTLQEMQDCNPVVDVRRSTAFMTKVAALAAPGGGTATFAFNGWGGARTNGTLGNFTVKYYGTVVVKADGSWTFGGTMTFYDYWDFDPKGSGSGRPWQAELKVRVAAAFLPGQPFPIFSVAAPMSQSSADSRAMWGTMAAPVFVPEKGGRAGADIGGGEVAGGATGDVAGGPLVVGPGADIGGEIGAQSAEDLNK</sequence>